<dbReference type="KEGG" id="lpil:LIP_1886"/>
<evidence type="ECO:0000313" key="2">
    <source>
        <dbReference type="EMBL" id="BAS27728.1"/>
    </source>
</evidence>
<dbReference type="EMBL" id="AP014924">
    <property type="protein sequence ID" value="BAS27728.1"/>
    <property type="molecule type" value="Genomic_DNA"/>
</dbReference>
<reference evidence="3" key="2">
    <citation type="journal article" date="2016" name="Int. J. Syst. Evol. Microbiol.">
        <title>Complete genome sequence and cell structure of Limnochorda pilosa, a Gram-negative spore-former within the phylum Firmicutes.</title>
        <authorList>
            <person name="Watanabe M."/>
            <person name="Kojima H."/>
            <person name="Fukui M."/>
        </authorList>
    </citation>
    <scope>NUCLEOTIDE SEQUENCE [LARGE SCALE GENOMIC DNA]</scope>
    <source>
        <strain evidence="3">HC45</strain>
    </source>
</reference>
<feature type="region of interest" description="Disordered" evidence="1">
    <location>
        <begin position="1"/>
        <end position="25"/>
    </location>
</feature>
<keyword evidence="3" id="KW-1185">Reference proteome</keyword>
<evidence type="ECO:0000313" key="3">
    <source>
        <dbReference type="Proteomes" id="UP000065807"/>
    </source>
</evidence>
<name>A0A0K2SKU5_LIMPI</name>
<dbReference type="Proteomes" id="UP000065807">
    <property type="component" value="Chromosome"/>
</dbReference>
<evidence type="ECO:0000256" key="1">
    <source>
        <dbReference type="SAM" id="MobiDB-lite"/>
    </source>
</evidence>
<feature type="region of interest" description="Disordered" evidence="1">
    <location>
        <begin position="187"/>
        <end position="216"/>
    </location>
</feature>
<dbReference type="AlphaFoldDB" id="A0A0K2SKU5"/>
<sequence length="216" mass="23867">MASAGLPERSGTDGTPAGRKAGGNAELQARVDWLLSEEDPWSDLEEEPPCFCTARLAHRDFAAIRTHLAHRHPEMRTVHEEDGPAYVELEWPEESLVWPDWLDRPDGYRGAGEVRVGERFVEIWTPTRSRMRRLLASLLQITQAGVEVRELTVEDPLEELAGRLEMAGSDDLNPDLDSGALDPLVGFDLSDADHDAEGPDLDLRDLGLDPGAFPPA</sequence>
<organism evidence="2 3">
    <name type="scientific">Limnochorda pilosa</name>
    <dbReference type="NCBI Taxonomy" id="1555112"/>
    <lineage>
        <taxon>Bacteria</taxon>
        <taxon>Bacillati</taxon>
        <taxon>Bacillota</taxon>
        <taxon>Limnochordia</taxon>
        <taxon>Limnochordales</taxon>
        <taxon>Limnochordaceae</taxon>
        <taxon>Limnochorda</taxon>
    </lineage>
</organism>
<dbReference type="RefSeq" id="WP_068136985.1">
    <property type="nucleotide sequence ID" value="NZ_AP014924.1"/>
</dbReference>
<gene>
    <name evidence="2" type="ORF">LIP_1886</name>
</gene>
<feature type="compositionally biased region" description="Basic and acidic residues" evidence="1">
    <location>
        <begin position="191"/>
        <end position="207"/>
    </location>
</feature>
<accession>A0A0K2SKU5</accession>
<protein>
    <submittedName>
        <fullName evidence="2">Uncharacterized protein</fullName>
    </submittedName>
</protein>
<reference evidence="3" key="1">
    <citation type="submission" date="2015-07" db="EMBL/GenBank/DDBJ databases">
        <title>Complete genome sequence and phylogenetic analysis of Limnochorda pilosa.</title>
        <authorList>
            <person name="Watanabe M."/>
            <person name="Kojima H."/>
            <person name="Fukui M."/>
        </authorList>
    </citation>
    <scope>NUCLEOTIDE SEQUENCE [LARGE SCALE GENOMIC DNA]</scope>
    <source>
        <strain evidence="3">HC45</strain>
    </source>
</reference>
<proteinExistence type="predicted"/>